<feature type="domain" description="Rrn7/TAF1B N-terminal cyclin" evidence="11">
    <location>
        <begin position="260"/>
        <end position="348"/>
    </location>
</feature>
<accession>E3KA03</accession>
<dbReference type="KEGG" id="pgr:PGTG_07237"/>
<feature type="compositionally biased region" description="Low complexity" evidence="10">
    <location>
        <begin position="18"/>
        <end position="56"/>
    </location>
</feature>
<feature type="compositionally biased region" description="Gly residues" evidence="10">
    <location>
        <begin position="554"/>
        <end position="563"/>
    </location>
</feature>
<feature type="region of interest" description="Disordered" evidence="10">
    <location>
        <begin position="13"/>
        <end position="70"/>
    </location>
</feature>
<evidence type="ECO:0000256" key="5">
    <source>
        <dbReference type="ARBA" id="ARBA00022833"/>
    </source>
</evidence>
<dbReference type="GeneID" id="10536224"/>
<dbReference type="AlphaFoldDB" id="E3KA03"/>
<keyword evidence="6" id="KW-0805">Transcription regulation</keyword>
<evidence type="ECO:0000256" key="6">
    <source>
        <dbReference type="ARBA" id="ARBA00023015"/>
    </source>
</evidence>
<keyword evidence="8" id="KW-0804">Transcription</keyword>
<feature type="compositionally biased region" description="Low complexity" evidence="10">
    <location>
        <begin position="515"/>
        <end position="527"/>
    </location>
</feature>
<dbReference type="OrthoDB" id="428577at2759"/>
<dbReference type="GO" id="GO:0008270">
    <property type="term" value="F:zinc ion binding"/>
    <property type="evidence" value="ECO:0007669"/>
    <property type="project" value="UniProtKB-KW"/>
</dbReference>
<keyword evidence="7" id="KW-0238">DNA-binding</keyword>
<dbReference type="GO" id="GO:0042790">
    <property type="term" value="P:nucleolar large rRNA transcription by RNA polymerase I"/>
    <property type="evidence" value="ECO:0000318"/>
    <property type="project" value="GO_Central"/>
</dbReference>
<dbReference type="GO" id="GO:0001164">
    <property type="term" value="F:RNA polymerase I core promoter sequence-specific DNA binding"/>
    <property type="evidence" value="ECO:0000318"/>
    <property type="project" value="GO_Central"/>
</dbReference>
<evidence type="ECO:0000313" key="13">
    <source>
        <dbReference type="Proteomes" id="UP000008783"/>
    </source>
</evidence>
<dbReference type="InterPro" id="IPR048540">
    <property type="entry name" value="Rrn7_cyclin_N"/>
</dbReference>
<dbReference type="PANTHER" id="PTHR31576:SF2">
    <property type="entry name" value="TATA BOX-BINDING PROTEIN-ASSOCIATED FACTOR RNA POLYMERASE I SUBUNIT B"/>
    <property type="match status" value="1"/>
</dbReference>
<gene>
    <name evidence="12" type="ORF">PGTG_07237</name>
</gene>
<proteinExistence type="inferred from homology"/>
<feature type="compositionally biased region" description="Basic residues" evidence="10">
    <location>
        <begin position="57"/>
        <end position="70"/>
    </location>
</feature>
<feature type="compositionally biased region" description="Low complexity" evidence="10">
    <location>
        <begin position="216"/>
        <end position="231"/>
    </location>
</feature>
<feature type="region of interest" description="Disordered" evidence="10">
    <location>
        <begin position="187"/>
        <end position="297"/>
    </location>
</feature>
<dbReference type="RefSeq" id="XP_003325404.2">
    <property type="nucleotide sequence ID" value="XM_003325356.2"/>
</dbReference>
<evidence type="ECO:0000256" key="2">
    <source>
        <dbReference type="ARBA" id="ARBA00006899"/>
    </source>
</evidence>
<sequence length="763" mass="84487">MLYISHIFKIKQQPNTPTSMSQSAFSQSQQTQRSRQQSIFSQTASQSTTTRSTATSKAHHPTCPRCGSRKWRRDPNRGVVVCAEGHVLEGFLRESTEQTEASQYSLRKRRLSAAPRQRKSYIGKSAYQDQRARILLVQALTLLIRKQIEALVQIINAPTQLEEITQTLWKAYLSAINLDDNLFRAEDRSPSPAIPSSRFGDDSQSAGYSSQDPDSSHTTTPRRTNPSTSDSLLQTGATPNKDQLTTPEALKAITQNHPESSDDSSTDSASSSSSNDGLQQKKSTRKTPKTHHRAHTENIKIHPRMVVTICTIYLACLKLRLPIILQDLINFITTKQVPHIGFIHSIPTEVQKKMNRPVMQSLSAEKPPRLFARRGHSSGLVNVCRQLLKIFQDANPSVLLPENTTPNLSLLVLRFSKVLLLPDPLQLVALNLVRRLDPYFLTLSVLPPSGGAQASMGAVSAKTTTSAADRRAGSATGNKALAIFRMQMAKYPPEWFIMAVVYIVAQSAIVASCSNRPRPSAASSSSSDNDDNDGDYENAKDGDGDGDDDNGRAAGAGGEGGGANSVADQNQGEIDQQMRRLVSQFLPHHDQWYQDLTHKIKLDEDQKPQTLWEKNLTELDPKEIDSYIAFTKDFLLNDQPEPNDIAFKNLFFPLSSTTRTEANGDIEMDEAGSNERAREEGGIRSSVQAADDPADPTEDQSADTHPQNRLKRKDDQQEIVKLLTQLLVTRSSEAVGCTLSNHSHLEEFVKVYVFVDSFLSKKI</sequence>
<feature type="compositionally biased region" description="Basic residues" evidence="10">
    <location>
        <begin position="282"/>
        <end position="294"/>
    </location>
</feature>
<protein>
    <recommendedName>
        <fullName evidence="11">Rrn7/TAF1B N-terminal cyclin domain-containing protein</fullName>
    </recommendedName>
</protein>
<dbReference type="HOGENOM" id="CLU_365681_0_0_1"/>
<feature type="region of interest" description="Disordered" evidence="10">
    <location>
        <begin position="515"/>
        <end position="568"/>
    </location>
</feature>
<reference key="1">
    <citation type="submission" date="2007-01" db="EMBL/GenBank/DDBJ databases">
        <title>The Genome Sequence of Puccinia graminis f. sp. tritici Strain CRL 75-36-700-3.</title>
        <authorList>
            <consortium name="The Broad Institute Genome Sequencing Platform"/>
            <person name="Birren B."/>
            <person name="Lander E."/>
            <person name="Galagan J."/>
            <person name="Nusbaum C."/>
            <person name="Devon K."/>
            <person name="Cuomo C."/>
            <person name="Jaffe D."/>
            <person name="Butler J."/>
            <person name="Alvarez P."/>
            <person name="Gnerre S."/>
            <person name="Grabherr M."/>
            <person name="Mauceli E."/>
            <person name="Brockman W."/>
            <person name="Young S."/>
            <person name="LaButti K."/>
            <person name="Sykes S."/>
            <person name="DeCaprio D."/>
            <person name="Crawford M."/>
            <person name="Koehrsen M."/>
            <person name="Engels R."/>
            <person name="Montgomery P."/>
            <person name="Pearson M."/>
            <person name="Howarth C."/>
            <person name="Larson L."/>
            <person name="White J."/>
            <person name="Zeng Q."/>
            <person name="Kodira C."/>
            <person name="Yandava C."/>
            <person name="Alvarado L."/>
            <person name="O'Leary S."/>
            <person name="Szabo L."/>
            <person name="Dean R."/>
            <person name="Schein J."/>
        </authorList>
    </citation>
    <scope>NUCLEOTIDE SEQUENCE</scope>
    <source>
        <strain>CRL 75-36-700-3</strain>
    </source>
</reference>
<feature type="region of interest" description="Disordered" evidence="10">
    <location>
        <begin position="661"/>
        <end position="714"/>
    </location>
</feature>
<feature type="compositionally biased region" description="Low complexity" evidence="10">
    <location>
        <begin position="266"/>
        <end position="276"/>
    </location>
</feature>
<feature type="compositionally biased region" description="Polar residues" evidence="10">
    <location>
        <begin position="232"/>
        <end position="246"/>
    </location>
</feature>
<dbReference type="InParanoid" id="E3KA03"/>
<dbReference type="InterPro" id="IPR033599">
    <property type="entry name" value="TAF1B/Rrn7"/>
</dbReference>
<reference evidence="13" key="2">
    <citation type="journal article" date="2011" name="Proc. Natl. Acad. Sci. U.S.A.">
        <title>Obligate biotrophy features unraveled by the genomic analysis of rust fungi.</title>
        <authorList>
            <person name="Duplessis S."/>
            <person name="Cuomo C.A."/>
            <person name="Lin Y.-C."/>
            <person name="Aerts A."/>
            <person name="Tisserant E."/>
            <person name="Veneault-Fourrey C."/>
            <person name="Joly D.L."/>
            <person name="Hacquard S."/>
            <person name="Amselem J."/>
            <person name="Cantarel B.L."/>
            <person name="Chiu R."/>
            <person name="Coutinho P.M."/>
            <person name="Feau N."/>
            <person name="Field M."/>
            <person name="Frey P."/>
            <person name="Gelhaye E."/>
            <person name="Goldberg J."/>
            <person name="Grabherr M.G."/>
            <person name="Kodira C.D."/>
            <person name="Kohler A."/>
            <person name="Kuees U."/>
            <person name="Lindquist E.A."/>
            <person name="Lucas S.M."/>
            <person name="Mago R."/>
            <person name="Mauceli E."/>
            <person name="Morin E."/>
            <person name="Murat C."/>
            <person name="Pangilinan J.L."/>
            <person name="Park R."/>
            <person name="Pearson M."/>
            <person name="Quesneville H."/>
            <person name="Rouhier N."/>
            <person name="Sakthikumar S."/>
            <person name="Salamov A.A."/>
            <person name="Schmutz J."/>
            <person name="Selles B."/>
            <person name="Shapiro H."/>
            <person name="Tanguay P."/>
            <person name="Tuskan G.A."/>
            <person name="Henrissat B."/>
            <person name="Van de Peer Y."/>
            <person name="Rouze P."/>
            <person name="Ellis J.G."/>
            <person name="Dodds P.N."/>
            <person name="Schein J.E."/>
            <person name="Zhong S."/>
            <person name="Hamelin R.C."/>
            <person name="Grigoriev I.V."/>
            <person name="Szabo L.J."/>
            <person name="Martin F."/>
        </authorList>
    </citation>
    <scope>NUCLEOTIDE SEQUENCE [LARGE SCALE GENOMIC DNA]</scope>
    <source>
        <strain evidence="13">CRL 75-36-700-3 / race SCCL</strain>
    </source>
</reference>
<evidence type="ECO:0000256" key="9">
    <source>
        <dbReference type="ARBA" id="ARBA00023242"/>
    </source>
</evidence>
<evidence type="ECO:0000256" key="7">
    <source>
        <dbReference type="ARBA" id="ARBA00023125"/>
    </source>
</evidence>
<feature type="compositionally biased region" description="Polar residues" evidence="10">
    <location>
        <begin position="202"/>
        <end position="213"/>
    </location>
</feature>
<evidence type="ECO:0000256" key="10">
    <source>
        <dbReference type="SAM" id="MobiDB-lite"/>
    </source>
</evidence>
<feature type="compositionally biased region" description="Acidic residues" evidence="10">
    <location>
        <begin position="692"/>
        <end position="701"/>
    </location>
</feature>
<dbReference type="EMBL" id="DS178277">
    <property type="protein sequence ID" value="EFP80985.2"/>
    <property type="molecule type" value="Genomic_DNA"/>
</dbReference>
<evidence type="ECO:0000256" key="8">
    <source>
        <dbReference type="ARBA" id="ARBA00023163"/>
    </source>
</evidence>
<dbReference type="GO" id="GO:0070860">
    <property type="term" value="C:RNA polymerase I core factor complex"/>
    <property type="evidence" value="ECO:0000318"/>
    <property type="project" value="GO_Central"/>
</dbReference>
<keyword evidence="4" id="KW-0863">Zinc-finger</keyword>
<evidence type="ECO:0000256" key="1">
    <source>
        <dbReference type="ARBA" id="ARBA00004604"/>
    </source>
</evidence>
<comment type="subcellular location">
    <subcellularLocation>
        <location evidence="1">Nucleus</location>
        <location evidence="1">Nucleolus</location>
    </subcellularLocation>
</comment>
<dbReference type="VEuPathDB" id="FungiDB:PGTG_07237"/>
<dbReference type="Pfam" id="PF20644">
    <property type="entry name" value="Rrn7_cyclin_N"/>
    <property type="match status" value="1"/>
</dbReference>
<dbReference type="Proteomes" id="UP000008783">
    <property type="component" value="Unassembled WGS sequence"/>
</dbReference>
<feature type="compositionally biased region" description="Basic and acidic residues" evidence="10">
    <location>
        <begin position="673"/>
        <end position="682"/>
    </location>
</feature>
<keyword evidence="3" id="KW-0479">Metal-binding</keyword>
<keyword evidence="9" id="KW-0539">Nucleus</keyword>
<keyword evidence="13" id="KW-1185">Reference proteome</keyword>
<evidence type="ECO:0000313" key="12">
    <source>
        <dbReference type="EMBL" id="EFP80985.2"/>
    </source>
</evidence>
<keyword evidence="5" id="KW-0862">Zinc</keyword>
<evidence type="ECO:0000256" key="4">
    <source>
        <dbReference type="ARBA" id="ARBA00022771"/>
    </source>
</evidence>
<comment type="similarity">
    <text evidence="2">Belongs to the RRN7/TAF1B family.</text>
</comment>
<evidence type="ECO:0000256" key="3">
    <source>
        <dbReference type="ARBA" id="ARBA00022723"/>
    </source>
</evidence>
<dbReference type="eggNOG" id="ENOG502S2NQ">
    <property type="taxonomic scope" value="Eukaryota"/>
</dbReference>
<name>E3KA03_PUCGT</name>
<evidence type="ECO:0000259" key="11">
    <source>
        <dbReference type="Pfam" id="PF20644"/>
    </source>
</evidence>
<organism evidence="12 13">
    <name type="scientific">Puccinia graminis f. sp. tritici (strain CRL 75-36-700-3 / race SCCL)</name>
    <name type="common">Black stem rust fungus</name>
    <dbReference type="NCBI Taxonomy" id="418459"/>
    <lineage>
        <taxon>Eukaryota</taxon>
        <taxon>Fungi</taxon>
        <taxon>Dikarya</taxon>
        <taxon>Basidiomycota</taxon>
        <taxon>Pucciniomycotina</taxon>
        <taxon>Pucciniomycetes</taxon>
        <taxon>Pucciniales</taxon>
        <taxon>Pucciniaceae</taxon>
        <taxon>Puccinia</taxon>
    </lineage>
</organism>
<dbReference type="STRING" id="418459.E3KA03"/>
<dbReference type="PANTHER" id="PTHR31576">
    <property type="entry name" value="TATA BOX-BINDING PROTEIN-ASSOCIATED FACTOR RNA POLYMERASE I SUBUNIT B"/>
    <property type="match status" value="1"/>
</dbReference>